<dbReference type="PANTHER" id="PTHR31967">
    <property type="entry name" value="GROUNDHOG (HEDGEHOG-LIKE FAMILY)-RELATED"/>
    <property type="match status" value="1"/>
</dbReference>
<gene>
    <name evidence="3" type="ORF">CAMP_LOCUS68</name>
</gene>
<keyword evidence="1" id="KW-0472">Membrane</keyword>
<evidence type="ECO:0000259" key="2">
    <source>
        <dbReference type="Pfam" id="PF03407"/>
    </source>
</evidence>
<dbReference type="Proteomes" id="UP001152747">
    <property type="component" value="Unassembled WGS sequence"/>
</dbReference>
<dbReference type="Pfam" id="PF03407">
    <property type="entry name" value="Nucleotid_trans"/>
    <property type="match status" value="1"/>
</dbReference>
<protein>
    <recommendedName>
        <fullName evidence="2">Nucleotide-diphospho-sugar transferase domain-containing protein</fullName>
    </recommendedName>
</protein>
<proteinExistence type="predicted"/>
<feature type="domain" description="Nucleotide-diphospho-sugar transferase" evidence="2">
    <location>
        <begin position="111"/>
        <end position="312"/>
    </location>
</feature>
<comment type="caution">
    <text evidence="3">The sequence shown here is derived from an EMBL/GenBank/DDBJ whole genome shotgun (WGS) entry which is preliminary data.</text>
</comment>
<feature type="transmembrane region" description="Helical" evidence="1">
    <location>
        <begin position="12"/>
        <end position="34"/>
    </location>
</feature>
<evidence type="ECO:0000313" key="3">
    <source>
        <dbReference type="EMBL" id="CAI5437431.1"/>
    </source>
</evidence>
<keyword evidence="1" id="KW-0812">Transmembrane</keyword>
<dbReference type="AlphaFoldDB" id="A0A9P1I384"/>
<accession>A0A9P1I384</accession>
<evidence type="ECO:0000313" key="4">
    <source>
        <dbReference type="Proteomes" id="UP001152747"/>
    </source>
</evidence>
<dbReference type="EMBL" id="CANHGI010000001">
    <property type="protein sequence ID" value="CAI5437431.1"/>
    <property type="molecule type" value="Genomic_DNA"/>
</dbReference>
<dbReference type="PANTHER" id="PTHR31967:SF24">
    <property type="entry name" value="NUCLEOTIDE-DIPHOSPHO-SUGAR TRANSFERASE DOMAIN-CONTAINING PROTEIN"/>
    <property type="match status" value="1"/>
</dbReference>
<sequence>MFNNTRRIFMRNYDSPCIFVVVVYFVIICGWSFLKVFNEPRYWRQRNIIEKVDELSRIMSLERINENPEFERFSRSLQLLSNPGYVIFYDSSNLDITYNHICNLKSMPNSLSRLAAVSFDKKAYEEFDEKYPEIPNVLIDLDDIKNSMPENLENRKYIFYQIILLVRTRICAALASRGIDFWAMQQDTLWIDNFSSMDLEHRYPNALMLFDTVGNDLIPEYDRMRGWICGSTFFVRGNPTTFQFFSQIDTMMRTMQSPDSSIMTYLCGHRQYKCQRLPRWIISSSNYFLGPRANVPVLVQVDTDSRELSKREVFQNSKFIFRSSNGTCDEKSVRKLRSAVQEALPNLIRTNIDYTEKIYNVWKYQLKSIFNKDPYNNKLFLTVHYGLI</sequence>
<keyword evidence="4" id="KW-1185">Reference proteome</keyword>
<reference evidence="3" key="1">
    <citation type="submission" date="2022-11" db="EMBL/GenBank/DDBJ databases">
        <authorList>
            <person name="Kikuchi T."/>
        </authorList>
    </citation>
    <scope>NUCLEOTIDE SEQUENCE</scope>
    <source>
        <strain evidence="3">PS1010</strain>
    </source>
</reference>
<dbReference type="InterPro" id="IPR005069">
    <property type="entry name" value="Nucl-diP-sugar_transferase"/>
</dbReference>
<dbReference type="OrthoDB" id="5838555at2759"/>
<organism evidence="3 4">
    <name type="scientific">Caenorhabditis angaria</name>
    <dbReference type="NCBI Taxonomy" id="860376"/>
    <lineage>
        <taxon>Eukaryota</taxon>
        <taxon>Metazoa</taxon>
        <taxon>Ecdysozoa</taxon>
        <taxon>Nematoda</taxon>
        <taxon>Chromadorea</taxon>
        <taxon>Rhabditida</taxon>
        <taxon>Rhabditina</taxon>
        <taxon>Rhabditomorpha</taxon>
        <taxon>Rhabditoidea</taxon>
        <taxon>Rhabditidae</taxon>
        <taxon>Peloderinae</taxon>
        <taxon>Caenorhabditis</taxon>
    </lineage>
</organism>
<name>A0A9P1I384_9PELO</name>
<keyword evidence="1" id="KW-1133">Transmembrane helix</keyword>
<evidence type="ECO:0000256" key="1">
    <source>
        <dbReference type="SAM" id="Phobius"/>
    </source>
</evidence>